<dbReference type="InterPro" id="IPR006108">
    <property type="entry name" value="3HC_DH_C"/>
</dbReference>
<dbReference type="RefSeq" id="XP_060283726.1">
    <property type="nucleotide sequence ID" value="XM_060431050.1"/>
</dbReference>
<evidence type="ECO:0000256" key="1">
    <source>
        <dbReference type="ARBA" id="ARBA00023002"/>
    </source>
</evidence>
<dbReference type="SMART" id="SM00135">
    <property type="entry name" value="LY"/>
    <property type="match status" value="5"/>
</dbReference>
<keyword evidence="5" id="KW-1185">Reference proteome</keyword>
<dbReference type="Gene3D" id="2.120.10.30">
    <property type="entry name" value="TolB, C-terminal domain"/>
    <property type="match status" value="1"/>
</dbReference>
<keyword evidence="1" id="KW-0560">Oxidoreductase</keyword>
<dbReference type="EMBL" id="MU839008">
    <property type="protein sequence ID" value="KAK1767513.1"/>
    <property type="molecule type" value="Genomic_DNA"/>
</dbReference>
<dbReference type="AlphaFoldDB" id="A0AAJ0BZQ8"/>
<evidence type="ECO:0000259" key="2">
    <source>
        <dbReference type="Pfam" id="PF00725"/>
    </source>
</evidence>
<comment type="caution">
    <text evidence="4">The sequence shown here is derived from an EMBL/GenBank/DDBJ whole genome shotgun (WGS) entry which is preliminary data.</text>
</comment>
<evidence type="ECO:0000313" key="5">
    <source>
        <dbReference type="Proteomes" id="UP001244011"/>
    </source>
</evidence>
<name>A0AAJ0BZQ8_9PEZI</name>
<dbReference type="PANTHER" id="PTHR48075">
    <property type="entry name" value="3-HYDROXYACYL-COA DEHYDROGENASE FAMILY PROTEIN"/>
    <property type="match status" value="1"/>
</dbReference>
<dbReference type="PANTHER" id="PTHR48075:SF3">
    <property type="entry name" value="3-HYDROXYACYL-COA DEHYDROGENASE"/>
    <property type="match status" value="1"/>
</dbReference>
<dbReference type="InterPro" id="IPR036291">
    <property type="entry name" value="NAD(P)-bd_dom_sf"/>
</dbReference>
<dbReference type="GeneID" id="85314237"/>
<dbReference type="Proteomes" id="UP001244011">
    <property type="component" value="Unassembled WGS sequence"/>
</dbReference>
<feature type="domain" description="3-hydroxyacyl-CoA dehydrogenase NAD binding" evidence="3">
    <location>
        <begin position="15"/>
        <end position="155"/>
    </location>
</feature>
<dbReference type="InterPro" id="IPR008927">
    <property type="entry name" value="6-PGluconate_DH-like_C_sf"/>
</dbReference>
<dbReference type="InterPro" id="IPR013328">
    <property type="entry name" value="6PGD_dom2"/>
</dbReference>
<sequence>MPPPWTSPTIGSQPVALLGAGVLGRRIACVFASAGYNVHLRDPSSDARSAALDYISKNLDDYSNMSKGDRVSGQYRAFADLDSAVRDAWLVIEAVPAKIDTMGEADQKAPADCILASNSSSFKSRLMLDKIRAQRRPLVCNVHFAMPPEVRNVLEDCGMLPVTARKESTGFIFNRLWAAVKCEIMTILAEGISEPKEIDKLWLNMFNSKNPGPCALMDQVGLDTVTFIEDNYAQERHLDTALTVDWLRYNHVAQGKLGAKAPKDIALANCSGQILRRTGNDKQATAVVSGLKCPDSIDFSLSTGRMFWTNMGLKTSTCDGSVMSANLDGSDVQTLIPEGSVHTPKQLVVEDKNRKIYFCDREGLGVHRCDFNGQNHEILVLRGDCNIADQEDQPRWCVGIAVDTKHGKFYWTQKGPSKGNVGCIFRANIDMPAGESSSNRSDIECLLKDLPEPVDLDIEPETRMFYWTDRGEHPTGNTLNRACVGDQKPHAQILARHFHEPIGLNIDSTHQHIYVSDLGGTLYRFGIDGSDRTVVQSDDGCYTGIALV</sequence>
<dbReference type="Gene3D" id="1.10.1040.10">
    <property type="entry name" value="N-(1-d-carboxylethyl)-l-norvaline Dehydrogenase, domain 2"/>
    <property type="match status" value="1"/>
</dbReference>
<feature type="domain" description="3-hydroxyacyl-CoA dehydrogenase C-terminal" evidence="2">
    <location>
        <begin position="170"/>
        <end position="264"/>
    </location>
</feature>
<accession>A0AAJ0BZQ8</accession>
<reference evidence="4" key="1">
    <citation type="submission" date="2023-06" db="EMBL/GenBank/DDBJ databases">
        <title>Genome-scale phylogeny and comparative genomics of the fungal order Sordariales.</title>
        <authorList>
            <consortium name="Lawrence Berkeley National Laboratory"/>
            <person name="Hensen N."/>
            <person name="Bonometti L."/>
            <person name="Westerberg I."/>
            <person name="Brannstrom I.O."/>
            <person name="Guillou S."/>
            <person name="Cros-Aarteil S."/>
            <person name="Calhoun S."/>
            <person name="Haridas S."/>
            <person name="Kuo A."/>
            <person name="Mondo S."/>
            <person name="Pangilinan J."/>
            <person name="Riley R."/>
            <person name="Labutti K."/>
            <person name="Andreopoulos B."/>
            <person name="Lipzen A."/>
            <person name="Chen C."/>
            <person name="Yanf M."/>
            <person name="Daum C."/>
            <person name="Ng V."/>
            <person name="Clum A."/>
            <person name="Steindorff A."/>
            <person name="Ohm R."/>
            <person name="Martin F."/>
            <person name="Silar P."/>
            <person name="Natvig D."/>
            <person name="Lalanne C."/>
            <person name="Gautier V."/>
            <person name="Ament-Velasquez S.L."/>
            <person name="Kruys A."/>
            <person name="Hutchinson M.I."/>
            <person name="Powell A.J."/>
            <person name="Barry K."/>
            <person name="Miller A.N."/>
            <person name="Grigoriev I.V."/>
            <person name="Debuchy R."/>
            <person name="Gladieux P."/>
            <person name="Thoren M.H."/>
            <person name="Johannesson H."/>
        </authorList>
    </citation>
    <scope>NUCLEOTIDE SEQUENCE</scope>
    <source>
        <strain evidence="4">8032-3</strain>
    </source>
</reference>
<dbReference type="GO" id="GO:0006631">
    <property type="term" value="P:fatty acid metabolic process"/>
    <property type="evidence" value="ECO:0007669"/>
    <property type="project" value="InterPro"/>
</dbReference>
<dbReference type="GO" id="GO:0016616">
    <property type="term" value="F:oxidoreductase activity, acting on the CH-OH group of donors, NAD or NADP as acceptor"/>
    <property type="evidence" value="ECO:0007669"/>
    <property type="project" value="InterPro"/>
</dbReference>
<gene>
    <name evidence="4" type="ORF">QBC33DRAFT_578263</name>
</gene>
<dbReference type="GO" id="GO:0070403">
    <property type="term" value="F:NAD+ binding"/>
    <property type="evidence" value="ECO:0007669"/>
    <property type="project" value="InterPro"/>
</dbReference>
<evidence type="ECO:0000259" key="3">
    <source>
        <dbReference type="Pfam" id="PF02737"/>
    </source>
</evidence>
<dbReference type="Gene3D" id="3.40.50.720">
    <property type="entry name" value="NAD(P)-binding Rossmann-like Domain"/>
    <property type="match status" value="1"/>
</dbReference>
<dbReference type="Pfam" id="PF02737">
    <property type="entry name" value="3HCDH_N"/>
    <property type="match status" value="1"/>
</dbReference>
<protein>
    <recommendedName>
        <fullName evidence="6">3-hydroxyacyl-CoA dehydrogenase</fullName>
    </recommendedName>
</protein>
<dbReference type="SUPFAM" id="SSF48179">
    <property type="entry name" value="6-phosphogluconate dehydrogenase C-terminal domain-like"/>
    <property type="match status" value="1"/>
</dbReference>
<evidence type="ECO:0000313" key="4">
    <source>
        <dbReference type="EMBL" id="KAK1767513.1"/>
    </source>
</evidence>
<dbReference type="SUPFAM" id="SSF51735">
    <property type="entry name" value="NAD(P)-binding Rossmann-fold domains"/>
    <property type="match status" value="1"/>
</dbReference>
<dbReference type="InterPro" id="IPR011042">
    <property type="entry name" value="6-blade_b-propeller_TolB-like"/>
</dbReference>
<dbReference type="InterPro" id="IPR006176">
    <property type="entry name" value="3-OHacyl-CoA_DH_NAD-bd"/>
</dbReference>
<evidence type="ECO:0008006" key="6">
    <source>
        <dbReference type="Google" id="ProtNLM"/>
    </source>
</evidence>
<organism evidence="4 5">
    <name type="scientific">Phialemonium atrogriseum</name>
    <dbReference type="NCBI Taxonomy" id="1093897"/>
    <lineage>
        <taxon>Eukaryota</taxon>
        <taxon>Fungi</taxon>
        <taxon>Dikarya</taxon>
        <taxon>Ascomycota</taxon>
        <taxon>Pezizomycotina</taxon>
        <taxon>Sordariomycetes</taxon>
        <taxon>Sordariomycetidae</taxon>
        <taxon>Cephalothecales</taxon>
        <taxon>Cephalothecaceae</taxon>
        <taxon>Phialemonium</taxon>
    </lineage>
</organism>
<dbReference type="SUPFAM" id="SSF63829">
    <property type="entry name" value="Calcium-dependent phosphotriesterase"/>
    <property type="match status" value="1"/>
</dbReference>
<proteinExistence type="predicted"/>
<dbReference type="InterPro" id="IPR000033">
    <property type="entry name" value="LDLR_classB_rpt"/>
</dbReference>
<dbReference type="Pfam" id="PF00725">
    <property type="entry name" value="3HCDH"/>
    <property type="match status" value="1"/>
</dbReference>